<organism evidence="2 3">
    <name type="scientific">Atopococcus tabaci</name>
    <dbReference type="NCBI Taxonomy" id="269774"/>
    <lineage>
        <taxon>Bacteria</taxon>
        <taxon>Bacillati</taxon>
        <taxon>Bacillota</taxon>
        <taxon>Bacilli</taxon>
        <taxon>Lactobacillales</taxon>
        <taxon>Carnobacteriaceae</taxon>
        <taxon>Atopococcus</taxon>
    </lineage>
</organism>
<dbReference type="AlphaFoldDB" id="A0AA43ZSJ5"/>
<dbReference type="InterPro" id="IPR052077">
    <property type="entry name" value="CcrZ_PhaseVar_Mediator"/>
</dbReference>
<dbReference type="Proteomes" id="UP001171751">
    <property type="component" value="Unassembled WGS sequence"/>
</dbReference>
<evidence type="ECO:0000259" key="1">
    <source>
        <dbReference type="Pfam" id="PF01636"/>
    </source>
</evidence>
<evidence type="ECO:0000313" key="3">
    <source>
        <dbReference type="Proteomes" id="UP001171751"/>
    </source>
</evidence>
<gene>
    <name evidence="2" type="ORF">Q4F26_03095</name>
</gene>
<proteinExistence type="predicted"/>
<dbReference type="PANTHER" id="PTHR40086">
    <property type="entry name" value="PHOSPHOTRANSFERASE YTMP-RELATED"/>
    <property type="match status" value="1"/>
</dbReference>
<dbReference type="PANTHER" id="PTHR40086:SF1">
    <property type="entry name" value="CELL CYCLE REGULATOR CCRZ"/>
    <property type="match status" value="1"/>
</dbReference>
<accession>A0AA43ZSJ5</accession>
<feature type="domain" description="Aminoglycoside phosphotransferase" evidence="1">
    <location>
        <begin position="41"/>
        <end position="211"/>
    </location>
</feature>
<dbReference type="InterPro" id="IPR011009">
    <property type="entry name" value="Kinase-like_dom_sf"/>
</dbReference>
<comment type="caution">
    <text evidence="2">The sequence shown here is derived from an EMBL/GenBank/DDBJ whole genome shotgun (WGS) entry which is preliminary data.</text>
</comment>
<dbReference type="EMBL" id="JAUNQW010000008">
    <property type="protein sequence ID" value="MDO5457307.1"/>
    <property type="molecule type" value="Genomic_DNA"/>
</dbReference>
<dbReference type="Gene3D" id="3.90.1200.10">
    <property type="match status" value="1"/>
</dbReference>
<evidence type="ECO:0000313" key="2">
    <source>
        <dbReference type="EMBL" id="MDO5457307.1"/>
    </source>
</evidence>
<dbReference type="Pfam" id="PF01636">
    <property type="entry name" value="APH"/>
    <property type="match status" value="1"/>
</dbReference>
<reference evidence="2" key="1">
    <citation type="submission" date="2023-07" db="EMBL/GenBank/DDBJ databases">
        <title>Between Cages and Wild: Unraveling the Impact of Captivity on Animal Microbiomes and Antimicrobial Resistance.</title>
        <authorList>
            <person name="Schmartz G.P."/>
            <person name="Rehner J."/>
            <person name="Schuff M.J."/>
            <person name="Becker S.L."/>
            <person name="Kravczyk M."/>
            <person name="Gurevich A."/>
            <person name="Francke R."/>
            <person name="Mueller R."/>
            <person name="Keller V."/>
            <person name="Keller A."/>
        </authorList>
    </citation>
    <scope>NUCLEOTIDE SEQUENCE</scope>
    <source>
        <strain evidence="2">S39M_St_73</strain>
    </source>
</reference>
<name>A0AA43ZSJ5_9LACT</name>
<protein>
    <submittedName>
        <fullName evidence="2">Phosphotransferase family protein</fullName>
    </submittedName>
</protein>
<dbReference type="SUPFAM" id="SSF56112">
    <property type="entry name" value="Protein kinase-like (PK-like)"/>
    <property type="match status" value="1"/>
</dbReference>
<sequence length="258" mass="30025">MTFENNESGWKMHPLKGETGMAYMGVKDEEKVFLKKNASPFLAALSIQGITPRLKWTKRLGNGDILSAQEWLNGRCLEPEEMSDARVIQLIKTIQTSEALLRMLKKVGGETFFPDDLLIDFKKNLSKDLIDDSLVVDLLEWLARHMIDPEEKELAVCHGDMNHKNWMLSDKDVIYLVDWDNAIITDYIYDIASIFYHYIDPSYWESCLQIYEVDSNSMIKTRIQWYGKYSLLISLNKAFKQGHYKKVEECKKLLKKLP</sequence>
<dbReference type="InterPro" id="IPR002575">
    <property type="entry name" value="Aminoglycoside_PTrfase"/>
</dbReference>
<keyword evidence="3" id="KW-1185">Reference proteome</keyword>